<evidence type="ECO:0000313" key="3">
    <source>
        <dbReference type="Proteomes" id="UP001348265"/>
    </source>
</evidence>
<comment type="caution">
    <text evidence="2">The sequence shown here is derived from an EMBL/GenBank/DDBJ whole genome shotgun (WGS) entry which is preliminary data.</text>
</comment>
<accession>A0ABU7WNV4</accession>
<dbReference type="RefSeq" id="WP_331785400.1">
    <property type="nucleotide sequence ID" value="NZ_JAVFKM010000002.1"/>
</dbReference>
<name>A0ABU7WNV4_9ACTN</name>
<evidence type="ECO:0000313" key="2">
    <source>
        <dbReference type="EMBL" id="MEF3112403.1"/>
    </source>
</evidence>
<feature type="compositionally biased region" description="Basic residues" evidence="1">
    <location>
        <begin position="196"/>
        <end position="206"/>
    </location>
</feature>
<feature type="region of interest" description="Disordered" evidence="1">
    <location>
        <begin position="153"/>
        <end position="213"/>
    </location>
</feature>
<proteinExistence type="predicted"/>
<keyword evidence="3" id="KW-1185">Reference proteome</keyword>
<sequence length="213" mass="23654">MLYVAPATGKTHSTFIDHDLCAFIRNNAKLGFRNATSLPVADYEPGNDCLNCAPAIAQEIAKAKEGNPQEPGDAEQLNNVKESDEVDDDWEDEDEYVVDPEKKAAVERERGLRDAEKAIENYEHLASQGHVKAMAFWREKAAELRAAIEYVPESANVDPIPEPQEEPEPVENAETVSETSEQQALIEAPEEEVKPVKKTPTRRKASTKKEPVS</sequence>
<gene>
    <name evidence="2" type="ORF">RB636_04205</name>
</gene>
<reference evidence="2 3" key="1">
    <citation type="submission" date="2023-08" db="EMBL/GenBank/DDBJ databases">
        <authorList>
            <person name="Sharma P."/>
            <person name="Verma V."/>
            <person name="Mohan M.K."/>
            <person name="Dubey A.K."/>
        </authorList>
    </citation>
    <scope>NUCLEOTIDE SEQUENCE [LARGE SCALE GENOMIC DNA]</scope>
    <source>
        <strain evidence="2 3">ADP4</strain>
    </source>
</reference>
<dbReference type="Proteomes" id="UP001348265">
    <property type="component" value="Unassembled WGS sequence"/>
</dbReference>
<feature type="compositionally biased region" description="Polar residues" evidence="1">
    <location>
        <begin position="174"/>
        <end position="183"/>
    </location>
</feature>
<protein>
    <submittedName>
        <fullName evidence="2">Uncharacterized protein</fullName>
    </submittedName>
</protein>
<evidence type="ECO:0000256" key="1">
    <source>
        <dbReference type="SAM" id="MobiDB-lite"/>
    </source>
</evidence>
<organism evidence="2 3">
    <name type="scientific">Streptomyces chrestomyceticus</name>
    <dbReference type="NCBI Taxonomy" id="68185"/>
    <lineage>
        <taxon>Bacteria</taxon>
        <taxon>Bacillati</taxon>
        <taxon>Actinomycetota</taxon>
        <taxon>Actinomycetes</taxon>
        <taxon>Kitasatosporales</taxon>
        <taxon>Streptomycetaceae</taxon>
        <taxon>Streptomyces</taxon>
    </lineage>
</organism>
<dbReference type="EMBL" id="JAVFKM010000002">
    <property type="protein sequence ID" value="MEF3112403.1"/>
    <property type="molecule type" value="Genomic_DNA"/>
</dbReference>
<feature type="region of interest" description="Disordered" evidence="1">
    <location>
        <begin position="64"/>
        <end position="94"/>
    </location>
</feature>
<feature type="compositionally biased region" description="Acidic residues" evidence="1">
    <location>
        <begin position="84"/>
        <end position="94"/>
    </location>
</feature>